<dbReference type="Pfam" id="PF22590">
    <property type="entry name" value="Cas3-like_C_2"/>
    <property type="match status" value="1"/>
</dbReference>
<dbReference type="Gene3D" id="1.10.3210.30">
    <property type="match status" value="1"/>
</dbReference>
<reference evidence="10 11" key="1">
    <citation type="submission" date="2019-08" db="EMBL/GenBank/DDBJ databases">
        <title>Pelomicrobium methylotrophicum gen. nov., sp. nov. a moderately thermophilic, facultatively anaerobic, lithoautotrophic and methylotrophic bacterium isolated from a terrestrial mud volcano.</title>
        <authorList>
            <person name="Slobodkina G.B."/>
            <person name="Merkel A.Y."/>
            <person name="Slobodkin A.I."/>
        </authorList>
    </citation>
    <scope>NUCLEOTIDE SEQUENCE [LARGE SCALE GENOMIC DNA]</scope>
    <source>
        <strain evidence="10 11">SM250</strain>
    </source>
</reference>
<gene>
    <name evidence="10" type="primary">cas3f</name>
    <name evidence="10" type="ORF">FR698_15660</name>
</gene>
<keyword evidence="11" id="KW-1185">Reference proteome</keyword>
<sequence length="1041" mass="118154">MHVVFVSNTTGKSSGRVNAVLDAYATRIGQNTWATPITEDGLEEVKKHIKRKVSRHVSVACYRNKGVYGMELLWIVGNKNMYDHHGYYAPETRSRGLQMPMAYRHAALVAGLSGYCHDIGKANGQFRGKLKLSVEGKASQENQSDPVRHEWISAWILQQFALQSDKDLPDVMSEWNKDRLSRILKEDWKPVNSIQTALDAALMIVATHHKAFGCESNGIEVLRRIESKIDKKPHVSITKEEAARLKDREGIAVIEIPERERDAWREHGMRIRKILSRLPSIREDDADYWHGISFIARAAMVLADHDVSSSAAPDKDQDAEALYANTCKDGNQRKFGQRLVEHLVAVGDAAKKNVLWFANPQLPVLGTETISKIMTDAQDERYAWQDRAAKVMPDVPALVFNVASTGAGKTRANVKMACALRKGIGVRISAAFNLRTLTLQTHDAYCQELGLDQKTECAGLVGDPIIVDLHESLKDDDHEQKEMEYLIEGYNEIDMNQVPEWLRGECRRNRSRPLLKMLLSPVLVSTIDFLNAAGDMTEGNANYAYALIRLAHSDLILDELDSYDAESVMAVLRLVHVAGVFGRNVIVSSATLSETLAGYVRRAWLSGYKAYQKMFMNAPSPRIALVSDKVKPRLIDADDEGFGNIYAGFVESIAGNTGTPTKLFTVSSQINDTDGFFNAILDSARLLHKKNKWDLDGIEVSVGLIRVANIDTCLKAASFFIENEEDVLVTTYHSREPLLRRAYKENLFDRILKRKDEKALRDHLRNELDKKGWRGKKRAIFIVVATPVEEVGRDHDFDWAVIEPSSAHSIVQTAGRVNRHRMKEATDANIIVLDRCIRDVEGKAKDGRVFIMPGREIVIDEIRKTTSHPEHQASLLLETKPCKVRPLSISMMFGNGRVHFAKYDERAISRLMDKTVSHYIENNSAAEWFSQWFGRAWPLREHDETAAFAVLENGNGKIRLYQNVFENKNEKWKLIREFRYTDTHKAWASPSLNDVREWAKGVIDKTRDEREYYSFELPSYLWKQKENLTLDWRGICFENIQ</sequence>
<dbReference type="RefSeq" id="WP_147801125.1">
    <property type="nucleotide sequence ID" value="NZ_VPFL01000034.1"/>
</dbReference>
<dbReference type="InterPro" id="IPR054712">
    <property type="entry name" value="Cas3-like_dom"/>
</dbReference>
<evidence type="ECO:0000256" key="7">
    <source>
        <dbReference type="ARBA" id="ARBA00022840"/>
    </source>
</evidence>
<organism evidence="10 11">
    <name type="scientific">Pelomicrobium methylotrophicum</name>
    <dbReference type="NCBI Taxonomy" id="2602750"/>
    <lineage>
        <taxon>Bacteria</taxon>
        <taxon>Pseudomonadati</taxon>
        <taxon>Pseudomonadota</taxon>
        <taxon>Hydrogenophilia</taxon>
        <taxon>Hydrogenophilia incertae sedis</taxon>
        <taxon>Pelomicrobium</taxon>
    </lineage>
</organism>
<evidence type="ECO:0000313" key="10">
    <source>
        <dbReference type="EMBL" id="TXF10358.1"/>
    </source>
</evidence>
<dbReference type="InterPro" id="IPR027417">
    <property type="entry name" value="P-loop_NTPase"/>
</dbReference>
<dbReference type="InterPro" id="IPR048823">
    <property type="entry name" value="Cas3_I-F_Cas2"/>
</dbReference>
<comment type="similarity">
    <text evidence="2">In the central section; belongs to the CRISPR-associated helicase Cas3 family.</text>
</comment>
<evidence type="ECO:0000256" key="8">
    <source>
        <dbReference type="ARBA" id="ARBA00023118"/>
    </source>
</evidence>
<dbReference type="Pfam" id="PF21384">
    <property type="entry name" value="Cas3_I-F_Cas2"/>
    <property type="match status" value="1"/>
</dbReference>
<dbReference type="InParanoid" id="A0A5C7EGD9"/>
<accession>A0A5C7EGD9</accession>
<evidence type="ECO:0000256" key="3">
    <source>
        <dbReference type="ARBA" id="ARBA00022723"/>
    </source>
</evidence>
<name>A0A5C7EGD9_9PROT</name>
<comment type="caution">
    <text evidence="10">The sequence shown here is derived from an EMBL/GenBank/DDBJ whole genome shotgun (WGS) entry which is preliminary data.</text>
</comment>
<dbReference type="InterPro" id="IPR038257">
    <property type="entry name" value="CRISPR-assoc_Cas3_HD_sf"/>
</dbReference>
<keyword evidence="5" id="KW-0378">Hydrolase</keyword>
<keyword evidence="3" id="KW-0479">Metal-binding</keyword>
<dbReference type="SUPFAM" id="SSF52540">
    <property type="entry name" value="P-loop containing nucleoside triphosphate hydrolases"/>
    <property type="match status" value="1"/>
</dbReference>
<evidence type="ECO:0000256" key="1">
    <source>
        <dbReference type="ARBA" id="ARBA00006847"/>
    </source>
</evidence>
<dbReference type="GO" id="GO:0004386">
    <property type="term" value="F:helicase activity"/>
    <property type="evidence" value="ECO:0007669"/>
    <property type="project" value="UniProtKB-KW"/>
</dbReference>
<protein>
    <submittedName>
        <fullName evidence="10">Type I-F CRISPR-associated helicase Cas3</fullName>
    </submittedName>
</protein>
<dbReference type="EMBL" id="VPFL01000034">
    <property type="protein sequence ID" value="TXF10358.1"/>
    <property type="molecule type" value="Genomic_DNA"/>
</dbReference>
<evidence type="ECO:0000259" key="9">
    <source>
        <dbReference type="PROSITE" id="PS51643"/>
    </source>
</evidence>
<dbReference type="GO" id="GO:0005524">
    <property type="term" value="F:ATP binding"/>
    <property type="evidence" value="ECO:0007669"/>
    <property type="project" value="UniProtKB-KW"/>
</dbReference>
<evidence type="ECO:0000256" key="5">
    <source>
        <dbReference type="ARBA" id="ARBA00022801"/>
    </source>
</evidence>
<evidence type="ECO:0000256" key="6">
    <source>
        <dbReference type="ARBA" id="ARBA00022806"/>
    </source>
</evidence>
<dbReference type="GO" id="GO:0046872">
    <property type="term" value="F:metal ion binding"/>
    <property type="evidence" value="ECO:0007669"/>
    <property type="project" value="UniProtKB-KW"/>
</dbReference>
<dbReference type="NCBIfam" id="TIGR02562">
    <property type="entry name" value="cas3_yersinia"/>
    <property type="match status" value="1"/>
</dbReference>
<proteinExistence type="inferred from homology"/>
<keyword evidence="4" id="KW-0547">Nucleotide-binding</keyword>
<feature type="domain" description="HD Cas3-type" evidence="9">
    <location>
        <begin position="90"/>
        <end position="306"/>
    </location>
</feature>
<keyword evidence="6" id="KW-0347">Helicase</keyword>
<evidence type="ECO:0000256" key="2">
    <source>
        <dbReference type="ARBA" id="ARBA00009046"/>
    </source>
</evidence>
<evidence type="ECO:0000313" key="11">
    <source>
        <dbReference type="Proteomes" id="UP000321201"/>
    </source>
</evidence>
<dbReference type="GO" id="GO:0016787">
    <property type="term" value="F:hydrolase activity"/>
    <property type="evidence" value="ECO:0007669"/>
    <property type="project" value="UniProtKB-KW"/>
</dbReference>
<dbReference type="GO" id="GO:0051607">
    <property type="term" value="P:defense response to virus"/>
    <property type="evidence" value="ECO:0007669"/>
    <property type="project" value="UniProtKB-KW"/>
</dbReference>
<dbReference type="Proteomes" id="UP000321201">
    <property type="component" value="Unassembled WGS sequence"/>
</dbReference>
<dbReference type="OrthoDB" id="220028at2"/>
<evidence type="ECO:0000256" key="4">
    <source>
        <dbReference type="ARBA" id="ARBA00022741"/>
    </source>
</evidence>
<keyword evidence="7" id="KW-0067">ATP-binding</keyword>
<dbReference type="InterPro" id="IPR013395">
    <property type="entry name" value="CRISPR-assoc_Cas3_yers"/>
</dbReference>
<dbReference type="InterPro" id="IPR006483">
    <property type="entry name" value="CRISPR-assoc_Cas3_HD"/>
</dbReference>
<dbReference type="PROSITE" id="PS51643">
    <property type="entry name" value="HD_CAS3"/>
    <property type="match status" value="1"/>
</dbReference>
<dbReference type="Pfam" id="PF18019">
    <property type="entry name" value="Cas3_HD"/>
    <property type="match status" value="1"/>
</dbReference>
<keyword evidence="8" id="KW-0051">Antiviral defense</keyword>
<dbReference type="AlphaFoldDB" id="A0A5C7EGD9"/>
<comment type="similarity">
    <text evidence="1">In the N-terminal section; belongs to the CRISPR-associated nuclease Cas3-HD family.</text>
</comment>